<accession>A0A067PAY2</accession>
<proteinExistence type="predicted"/>
<dbReference type="InParanoid" id="A0A067PAY2"/>
<evidence type="ECO:0000259" key="1">
    <source>
        <dbReference type="Pfam" id="PF18403"/>
    </source>
</evidence>
<dbReference type="AlphaFoldDB" id="A0A067PAY2"/>
<protein>
    <recommendedName>
        <fullName evidence="1">UDP-glucose:glycoprotein glucosyltransferase thioredoxin-like domain-containing protein</fullName>
    </recommendedName>
</protein>
<keyword evidence="3" id="KW-1185">Reference proteome</keyword>
<organism evidence="2 3">
    <name type="scientific">Jaapia argillacea MUCL 33604</name>
    <dbReference type="NCBI Taxonomy" id="933084"/>
    <lineage>
        <taxon>Eukaryota</taxon>
        <taxon>Fungi</taxon>
        <taxon>Dikarya</taxon>
        <taxon>Basidiomycota</taxon>
        <taxon>Agaricomycotina</taxon>
        <taxon>Agaricomycetes</taxon>
        <taxon>Agaricomycetidae</taxon>
        <taxon>Jaapiales</taxon>
        <taxon>Jaapiaceae</taxon>
        <taxon>Jaapia</taxon>
    </lineage>
</organism>
<reference evidence="3" key="1">
    <citation type="journal article" date="2014" name="Proc. Natl. Acad. Sci. U.S.A.">
        <title>Extensive sampling of basidiomycete genomes demonstrates inadequacy of the white-rot/brown-rot paradigm for wood decay fungi.</title>
        <authorList>
            <person name="Riley R."/>
            <person name="Salamov A.A."/>
            <person name="Brown D.W."/>
            <person name="Nagy L.G."/>
            <person name="Floudas D."/>
            <person name="Held B.W."/>
            <person name="Levasseur A."/>
            <person name="Lombard V."/>
            <person name="Morin E."/>
            <person name="Otillar R."/>
            <person name="Lindquist E.A."/>
            <person name="Sun H."/>
            <person name="LaButti K.M."/>
            <person name="Schmutz J."/>
            <person name="Jabbour D."/>
            <person name="Luo H."/>
            <person name="Baker S.E."/>
            <person name="Pisabarro A.G."/>
            <person name="Walton J.D."/>
            <person name="Blanchette R.A."/>
            <person name="Henrissat B."/>
            <person name="Martin F."/>
            <person name="Cullen D."/>
            <person name="Hibbett D.S."/>
            <person name="Grigoriev I.V."/>
        </authorList>
    </citation>
    <scope>NUCLEOTIDE SEQUENCE [LARGE SCALE GENOMIC DNA]</scope>
    <source>
        <strain evidence="3">MUCL 33604</strain>
    </source>
</reference>
<feature type="domain" description="UDP-glucose:glycoprotein glucosyltransferase thioredoxin-like" evidence="1">
    <location>
        <begin position="50"/>
        <end position="124"/>
    </location>
</feature>
<dbReference type="HOGENOM" id="CLU_1611197_0_0_1"/>
<gene>
    <name evidence="2" type="ORF">JAAARDRAFT_139330</name>
</gene>
<dbReference type="Pfam" id="PF18403">
    <property type="entry name" value="Thioredoxin_15"/>
    <property type="match status" value="1"/>
</dbReference>
<sequence length="190" mass="21108">MPHVLSNPFLYKLSSSRLLRVLGLSSHIATPNSGPEMVIMNEDELEGGGALDADVYDKFLKMSRVVVDRLGLSTGAGALVINGRVVRPVLPREFEAAYFKLLQDIEMKLRVEPVHEALKDVLPDIDAYDKGGLAHLVSLASPIILSIQFPRPSEIGLFNTPQRSRTQNYELLHGDYTSVDTVALYSDRRY</sequence>
<dbReference type="EMBL" id="KL197742">
    <property type="protein sequence ID" value="KDQ52083.1"/>
    <property type="molecule type" value="Genomic_DNA"/>
</dbReference>
<evidence type="ECO:0000313" key="2">
    <source>
        <dbReference type="EMBL" id="KDQ52083.1"/>
    </source>
</evidence>
<dbReference type="InterPro" id="IPR040525">
    <property type="entry name" value="UGGT_TRXL_4"/>
</dbReference>
<dbReference type="Proteomes" id="UP000027265">
    <property type="component" value="Unassembled WGS sequence"/>
</dbReference>
<dbReference type="STRING" id="933084.A0A067PAY2"/>
<name>A0A067PAY2_9AGAM</name>
<dbReference type="OrthoDB" id="27683at2759"/>
<evidence type="ECO:0000313" key="3">
    <source>
        <dbReference type="Proteomes" id="UP000027265"/>
    </source>
</evidence>